<organism evidence="2 3">
    <name type="scientific">Mycolicibacterium duvalii</name>
    <dbReference type="NCBI Taxonomy" id="39688"/>
    <lineage>
        <taxon>Bacteria</taxon>
        <taxon>Bacillati</taxon>
        <taxon>Actinomycetota</taxon>
        <taxon>Actinomycetes</taxon>
        <taxon>Mycobacteriales</taxon>
        <taxon>Mycobacteriaceae</taxon>
        <taxon>Mycolicibacterium</taxon>
    </lineage>
</organism>
<dbReference type="Proteomes" id="UP000467006">
    <property type="component" value="Chromosome"/>
</dbReference>
<dbReference type="AlphaFoldDB" id="A0A7I7K601"/>
<sequence>MVVTIAQPQGVVLPELVQRLPSAALDESICNIGGWALCHATALITALSTWSEVPKRACPYAYPAIARACHPRRVARTWLSVTVELLGGRGEELWPPPGRIFAVGPSHTFMDFADAINDAFARWDRSHLSVFTLADGRVVTDEETGAEMTEWANGPITEPVDIEVAKVARHLAPGDEFKYTFDLGDQWVHRCVIGDEKVDPMEILGTTARKPLPYWGWGSIPDQYGRRWADDVGEGPVPGRPAARDPMLSHVWPDLVQVPALDLAELRAAIATRDAVRFLTAVRGCDIDDVLQQVGAGLPMALEQRPDEAMPVTLSIINRLSSRAGLGDDVLAEDLLARLRGEPLSGRVIPVDLDMLGAVLEGDPAMSSGGYLDLNTGEVIDVNSTDPMMVGEDAAVDVEKEPERWLAFDCVGSRNGWNDMAEFAARQRDPALRQRLEHAIEGRGAFRRFRDLVQQEGLADPWHAFSNDRQLGRARAFLADVGIRVG</sequence>
<keyword evidence="3" id="KW-1185">Reference proteome</keyword>
<name>A0A7I7K601_9MYCO</name>
<evidence type="ECO:0000259" key="1">
    <source>
        <dbReference type="Pfam" id="PF07929"/>
    </source>
</evidence>
<protein>
    <recommendedName>
        <fullName evidence="1">Plasmid pRiA4b Orf3-like domain-containing protein</fullName>
    </recommendedName>
</protein>
<dbReference type="SUPFAM" id="SSF159941">
    <property type="entry name" value="MM3350-like"/>
    <property type="match status" value="1"/>
</dbReference>
<accession>A0A7I7K601</accession>
<dbReference type="InterPro" id="IPR024047">
    <property type="entry name" value="MM3350-like_sf"/>
</dbReference>
<proteinExistence type="predicted"/>
<evidence type="ECO:0000313" key="3">
    <source>
        <dbReference type="Proteomes" id="UP000467006"/>
    </source>
</evidence>
<reference evidence="2 3" key="1">
    <citation type="journal article" date="2019" name="Emerg. Microbes Infect.">
        <title>Comprehensive subspecies identification of 175 nontuberculous mycobacteria species based on 7547 genomic profiles.</title>
        <authorList>
            <person name="Matsumoto Y."/>
            <person name="Kinjo T."/>
            <person name="Motooka D."/>
            <person name="Nabeya D."/>
            <person name="Jung N."/>
            <person name="Uechi K."/>
            <person name="Horii T."/>
            <person name="Iida T."/>
            <person name="Fujita J."/>
            <person name="Nakamura S."/>
        </authorList>
    </citation>
    <scope>NUCLEOTIDE SEQUENCE [LARGE SCALE GENOMIC DNA]</scope>
    <source>
        <strain evidence="2 3">JCM 6396</strain>
    </source>
</reference>
<dbReference type="Pfam" id="PF07929">
    <property type="entry name" value="PRiA4_ORF3"/>
    <property type="match status" value="1"/>
</dbReference>
<gene>
    <name evidence="2" type="ORF">MDUV_43230</name>
</gene>
<dbReference type="KEGG" id="mdu:MDUV_43230"/>
<dbReference type="InterPro" id="IPR012912">
    <property type="entry name" value="Plasmid_pRiA4b_Orf3-like"/>
</dbReference>
<dbReference type="EMBL" id="AP022563">
    <property type="protein sequence ID" value="BBX19463.1"/>
    <property type="molecule type" value="Genomic_DNA"/>
</dbReference>
<dbReference type="Gene3D" id="3.10.290.30">
    <property type="entry name" value="MM3350-like"/>
    <property type="match status" value="1"/>
</dbReference>
<evidence type="ECO:0000313" key="2">
    <source>
        <dbReference type="EMBL" id="BBX19463.1"/>
    </source>
</evidence>
<feature type="domain" description="Plasmid pRiA4b Orf3-like" evidence="1">
    <location>
        <begin position="99"/>
        <end position="193"/>
    </location>
</feature>